<dbReference type="STRING" id="37546.A0A1B0G8B1"/>
<evidence type="ECO:0000313" key="1">
    <source>
        <dbReference type="EnsemblMetazoa" id="GMOY009550-PA"/>
    </source>
</evidence>
<dbReference type="EMBL" id="CCAG010000228">
    <property type="status" value="NOT_ANNOTATED_CDS"/>
    <property type="molecule type" value="Genomic_DNA"/>
</dbReference>
<reference evidence="1" key="1">
    <citation type="submission" date="2020-05" db="UniProtKB">
        <authorList>
            <consortium name="EnsemblMetazoa"/>
        </authorList>
    </citation>
    <scope>IDENTIFICATION</scope>
    <source>
        <strain evidence="1">Yale</strain>
    </source>
</reference>
<dbReference type="Proteomes" id="UP000092444">
    <property type="component" value="Unassembled WGS sequence"/>
</dbReference>
<organism evidence="1 2">
    <name type="scientific">Glossina morsitans morsitans</name>
    <name type="common">Savannah tsetse fly</name>
    <dbReference type="NCBI Taxonomy" id="37546"/>
    <lineage>
        <taxon>Eukaryota</taxon>
        <taxon>Metazoa</taxon>
        <taxon>Ecdysozoa</taxon>
        <taxon>Arthropoda</taxon>
        <taxon>Hexapoda</taxon>
        <taxon>Insecta</taxon>
        <taxon>Pterygota</taxon>
        <taxon>Neoptera</taxon>
        <taxon>Endopterygota</taxon>
        <taxon>Diptera</taxon>
        <taxon>Brachycera</taxon>
        <taxon>Muscomorpha</taxon>
        <taxon>Hippoboscoidea</taxon>
        <taxon>Glossinidae</taxon>
        <taxon>Glossina</taxon>
    </lineage>
</organism>
<dbReference type="PhylomeDB" id="A0A1B0G8B1"/>
<accession>A0A1B0G8B1</accession>
<proteinExistence type="predicted"/>
<keyword evidence="2" id="KW-1185">Reference proteome</keyword>
<dbReference type="VEuPathDB" id="VectorBase:GMOY009550"/>
<sequence length="118" mass="13136">MFGFDATDGANAELLNKLKDLDVRVDSAKANKCLYLKNCWRSLKLRATLNHIGLLVGLSVYCGVGGVKCVDRVHQGYGHSATIKASLKSMSKLIAKRNMLYRLSFCNTIIRMLQSVRK</sequence>
<dbReference type="EnsemblMetazoa" id="GMOY009550-RA">
    <property type="protein sequence ID" value="GMOY009550-PA"/>
    <property type="gene ID" value="GMOY009550"/>
</dbReference>
<dbReference type="AlphaFoldDB" id="A0A1B0G8B1"/>
<protein>
    <submittedName>
        <fullName evidence="1">Uncharacterized protein</fullName>
    </submittedName>
</protein>
<name>A0A1B0G8B1_GLOMM</name>
<evidence type="ECO:0000313" key="2">
    <source>
        <dbReference type="Proteomes" id="UP000092444"/>
    </source>
</evidence>